<evidence type="ECO:0000256" key="2">
    <source>
        <dbReference type="ARBA" id="ARBA00009085"/>
    </source>
</evidence>
<dbReference type="GO" id="GO:0004843">
    <property type="term" value="F:cysteine-type deubiquitinase activity"/>
    <property type="evidence" value="ECO:0007669"/>
    <property type="project" value="UniProtKB-EC"/>
</dbReference>
<sequence>MSSHDAWLLTTGDDQHHHNHQHQHQQHYPRTTFYDRTYWDRLAEPSIFVPFLVLLATVAYSANLVDPLVRLLFGVSSALGERLWNAVVTVVPASWLFALDDWLSPFPVPRRPFDRLAPAAARNAKSNALARILGRGCGAVSGGVASNGSGGGGGGGGFFASVSNVGKASLARLMPKGAVDRPAGLGNLSNSCYQNSILQALSALAPLREYLEWIAEEEESGGLPHVQTAQTLGTLVRDLYGSAQNGETLWTPSLLKRMSTFQQQDAQEYFCKLLNEVHDEVEKALRSVQTHPGLSPDDSSMFPLLRKPLSPFSEDHDDDDDNDADNQDTEDNNRGSGGHAEDADDSENSENSENSEKSKDSGYHSSAATPKRAAAAASCFRIPLEGLVAQRIVCQACGYSSGLSMNPFYCLTLNLGISFDEYRLEDTLDSFSAVENIEGVQCANCTLLKFRDRIGIIIGRLEEGAGLDATAMRQKHAVPYERLEAVETALEEEDFEEKTLSDTCKIPDKQRITATKSRQVGIARAPPSIAFHINRSGFDENTGYTFKNPAMVRFPARLDLGPWCLGSSTSVAADASSPAKTTEMTEKLVAIRGDSGKEDGLSDLSESLPELVDDSKLPRSAQEETEQWQMPPQLPMVAGSQQRSRLTGPLYELRAVITHYGQHENGHYVCYRKHPPAREPQHPPEKPPRQKEELAGEDPNRGGPPNLASELTPEDDREAKAAPQASLLLPSGDVETETDKATEGGSVGAGKLPLPPVSEASETSDASDEPPPVDAQWWRLSDQNVSLSDEATVLSQGGVFMLFYDRVDARSVLTPAKNEDAASDGYDHDEKNMFDFYASSKDDATSGSVTSDQVREANWGGGDSATSLSYIGDDAVPLLGEPLLHSASSKTAMFPGLLPEGSYADDPPDLVPDDETGASDS</sequence>
<dbReference type="Gene3D" id="3.90.70.10">
    <property type="entry name" value="Cysteine proteinases"/>
    <property type="match status" value="1"/>
</dbReference>
<feature type="region of interest" description="Disordered" evidence="8">
    <location>
        <begin position="672"/>
        <end position="775"/>
    </location>
</feature>
<evidence type="ECO:0000256" key="8">
    <source>
        <dbReference type="SAM" id="MobiDB-lite"/>
    </source>
</evidence>
<evidence type="ECO:0000256" key="3">
    <source>
        <dbReference type="ARBA" id="ARBA00012759"/>
    </source>
</evidence>
<dbReference type="GO" id="GO:0005634">
    <property type="term" value="C:nucleus"/>
    <property type="evidence" value="ECO:0007669"/>
    <property type="project" value="TreeGrafter"/>
</dbReference>
<evidence type="ECO:0000256" key="1">
    <source>
        <dbReference type="ARBA" id="ARBA00000707"/>
    </source>
</evidence>
<feature type="domain" description="USP" evidence="9">
    <location>
        <begin position="183"/>
        <end position="807"/>
    </location>
</feature>
<keyword evidence="7" id="KW-0788">Thiol protease</keyword>
<evidence type="ECO:0000259" key="9">
    <source>
        <dbReference type="PROSITE" id="PS50235"/>
    </source>
</evidence>
<dbReference type="PROSITE" id="PS50235">
    <property type="entry name" value="USP_3"/>
    <property type="match status" value="1"/>
</dbReference>
<dbReference type="PANTHER" id="PTHR24006">
    <property type="entry name" value="UBIQUITIN CARBOXYL-TERMINAL HYDROLASE"/>
    <property type="match status" value="1"/>
</dbReference>
<comment type="similarity">
    <text evidence="2">Belongs to the peptidase C19 family.</text>
</comment>
<keyword evidence="5" id="KW-0833">Ubl conjugation pathway</keyword>
<name>A0A168AHG1_9HYPO</name>
<organism evidence="10 11">
    <name type="scientific">Niveomyces insectorum RCEF 264</name>
    <dbReference type="NCBI Taxonomy" id="1081102"/>
    <lineage>
        <taxon>Eukaryota</taxon>
        <taxon>Fungi</taxon>
        <taxon>Dikarya</taxon>
        <taxon>Ascomycota</taxon>
        <taxon>Pezizomycotina</taxon>
        <taxon>Sordariomycetes</taxon>
        <taxon>Hypocreomycetidae</taxon>
        <taxon>Hypocreales</taxon>
        <taxon>Cordycipitaceae</taxon>
        <taxon>Niveomyces</taxon>
    </lineage>
</organism>
<dbReference type="EC" id="3.4.19.12" evidence="3"/>
<dbReference type="InterPro" id="IPR001394">
    <property type="entry name" value="Peptidase_C19_UCH"/>
</dbReference>
<dbReference type="OrthoDB" id="2020758at2759"/>
<evidence type="ECO:0000256" key="6">
    <source>
        <dbReference type="ARBA" id="ARBA00022801"/>
    </source>
</evidence>
<evidence type="ECO:0000256" key="5">
    <source>
        <dbReference type="ARBA" id="ARBA00022786"/>
    </source>
</evidence>
<dbReference type="PROSITE" id="PS00973">
    <property type="entry name" value="USP_2"/>
    <property type="match status" value="1"/>
</dbReference>
<feature type="region of interest" description="Disordered" evidence="8">
    <location>
        <begin position="592"/>
        <end position="641"/>
    </location>
</feature>
<dbReference type="Pfam" id="PF00443">
    <property type="entry name" value="UCH"/>
    <property type="match status" value="1"/>
</dbReference>
<dbReference type="InterPro" id="IPR018200">
    <property type="entry name" value="USP_CS"/>
</dbReference>
<keyword evidence="11" id="KW-1185">Reference proteome</keyword>
<accession>A0A168AHG1</accession>
<comment type="catalytic activity">
    <reaction evidence="1">
        <text>Thiol-dependent hydrolysis of ester, thioester, amide, peptide and isopeptide bonds formed by the C-terminal Gly of ubiquitin (a 76-residue protein attached to proteins as an intracellular targeting signal).</text>
        <dbReference type="EC" id="3.4.19.12"/>
    </reaction>
</comment>
<feature type="compositionally biased region" description="Acidic residues" evidence="8">
    <location>
        <begin position="906"/>
        <end position="921"/>
    </location>
</feature>
<evidence type="ECO:0000313" key="10">
    <source>
        <dbReference type="EMBL" id="OAA68750.1"/>
    </source>
</evidence>
<evidence type="ECO:0000256" key="7">
    <source>
        <dbReference type="ARBA" id="ARBA00022807"/>
    </source>
</evidence>
<dbReference type="InterPro" id="IPR038765">
    <property type="entry name" value="Papain-like_cys_pep_sf"/>
</dbReference>
<dbReference type="GO" id="GO:0005829">
    <property type="term" value="C:cytosol"/>
    <property type="evidence" value="ECO:0007669"/>
    <property type="project" value="TreeGrafter"/>
</dbReference>
<feature type="compositionally biased region" description="Basic and acidic residues" evidence="8">
    <location>
        <begin position="676"/>
        <end position="700"/>
    </location>
</feature>
<reference evidence="10 11" key="1">
    <citation type="journal article" date="2016" name="Genome Biol. Evol.">
        <title>Divergent and convergent evolution of fungal pathogenicity.</title>
        <authorList>
            <person name="Shang Y."/>
            <person name="Xiao G."/>
            <person name="Zheng P."/>
            <person name="Cen K."/>
            <person name="Zhan S."/>
            <person name="Wang C."/>
        </authorList>
    </citation>
    <scope>NUCLEOTIDE SEQUENCE [LARGE SCALE GENOMIC DNA]</scope>
    <source>
        <strain evidence="10 11">RCEF 264</strain>
    </source>
</reference>
<evidence type="ECO:0000256" key="4">
    <source>
        <dbReference type="ARBA" id="ARBA00022670"/>
    </source>
</evidence>
<feature type="region of interest" description="Disordered" evidence="8">
    <location>
        <begin position="895"/>
        <end position="921"/>
    </location>
</feature>
<dbReference type="GO" id="GO:0016579">
    <property type="term" value="P:protein deubiquitination"/>
    <property type="evidence" value="ECO:0007669"/>
    <property type="project" value="InterPro"/>
</dbReference>
<dbReference type="STRING" id="1081102.A0A168AHG1"/>
<proteinExistence type="inferred from homology"/>
<dbReference type="InterPro" id="IPR050164">
    <property type="entry name" value="Peptidase_C19"/>
</dbReference>
<dbReference type="EMBL" id="AZHD01000001">
    <property type="protein sequence ID" value="OAA68750.1"/>
    <property type="molecule type" value="Genomic_DNA"/>
</dbReference>
<feature type="compositionally biased region" description="Acidic residues" evidence="8">
    <location>
        <begin position="315"/>
        <end position="330"/>
    </location>
</feature>
<feature type="region of interest" description="Disordered" evidence="8">
    <location>
        <begin position="288"/>
        <end position="367"/>
    </location>
</feature>
<protein>
    <recommendedName>
        <fullName evidence="3">ubiquitinyl hydrolase 1</fullName>
        <ecNumber evidence="3">3.4.19.12</ecNumber>
    </recommendedName>
</protein>
<keyword evidence="6 10" id="KW-0378">Hydrolase</keyword>
<dbReference type="GO" id="GO:0006508">
    <property type="term" value="P:proteolysis"/>
    <property type="evidence" value="ECO:0007669"/>
    <property type="project" value="UniProtKB-KW"/>
</dbReference>
<dbReference type="SUPFAM" id="SSF54001">
    <property type="entry name" value="Cysteine proteinases"/>
    <property type="match status" value="1"/>
</dbReference>
<evidence type="ECO:0000313" key="11">
    <source>
        <dbReference type="Proteomes" id="UP000076874"/>
    </source>
</evidence>
<dbReference type="InterPro" id="IPR028889">
    <property type="entry name" value="USP"/>
</dbReference>
<keyword evidence="4" id="KW-0645">Protease</keyword>
<comment type="caution">
    <text evidence="10">The sequence shown here is derived from an EMBL/GenBank/DDBJ whole genome shotgun (WGS) entry which is preliminary data.</text>
</comment>
<dbReference type="PANTHER" id="PTHR24006:SF888">
    <property type="entry name" value="UBIQUITIN CARBOXYL-TERMINAL HYDROLASE 30"/>
    <property type="match status" value="1"/>
</dbReference>
<dbReference type="Proteomes" id="UP000076874">
    <property type="component" value="Unassembled WGS sequence"/>
</dbReference>
<gene>
    <name evidence="10" type="ORF">SPI_00945</name>
</gene>
<dbReference type="AlphaFoldDB" id="A0A168AHG1"/>